<proteinExistence type="inferred from homology"/>
<dbReference type="Gene3D" id="3.30.60.90">
    <property type="match status" value="1"/>
</dbReference>
<keyword evidence="3" id="KW-0863">Zinc-finger</keyword>
<name>A0A0V0QNA9_PSEPJ</name>
<dbReference type="CDD" id="cd02340">
    <property type="entry name" value="ZZ_NBR1_like"/>
    <property type="match status" value="1"/>
</dbReference>
<organism evidence="8 9">
    <name type="scientific">Pseudocohnilembus persalinus</name>
    <name type="common">Ciliate</name>
    <dbReference type="NCBI Taxonomy" id="266149"/>
    <lineage>
        <taxon>Eukaryota</taxon>
        <taxon>Sar</taxon>
        <taxon>Alveolata</taxon>
        <taxon>Ciliophora</taxon>
        <taxon>Intramacronucleata</taxon>
        <taxon>Oligohymenophorea</taxon>
        <taxon>Scuticociliatia</taxon>
        <taxon>Philasterida</taxon>
        <taxon>Pseudocohnilembidae</taxon>
        <taxon>Pseudocohnilembus</taxon>
    </lineage>
</organism>
<protein>
    <recommendedName>
        <fullName evidence="7">Kri1-like C-terminal domain-containing protein</fullName>
    </recommendedName>
</protein>
<accession>A0A0V0QNA9</accession>
<feature type="compositionally biased region" description="Acidic residues" evidence="6">
    <location>
        <begin position="218"/>
        <end position="229"/>
    </location>
</feature>
<dbReference type="EMBL" id="LDAU01000126">
    <property type="protein sequence ID" value="KRX03734.1"/>
    <property type="molecule type" value="Genomic_DNA"/>
</dbReference>
<dbReference type="AlphaFoldDB" id="A0A0V0QNA9"/>
<dbReference type="InterPro" id="IPR024626">
    <property type="entry name" value="Kri1-like_C"/>
</dbReference>
<feature type="coiled-coil region" evidence="5">
    <location>
        <begin position="764"/>
        <end position="804"/>
    </location>
</feature>
<evidence type="ECO:0000256" key="2">
    <source>
        <dbReference type="ARBA" id="ARBA00022723"/>
    </source>
</evidence>
<dbReference type="Pfam" id="PF12936">
    <property type="entry name" value="Kri1_C"/>
    <property type="match status" value="1"/>
</dbReference>
<comment type="similarity">
    <text evidence="1">Belongs to the KRI1 family.</text>
</comment>
<feature type="region of interest" description="Disordered" evidence="6">
    <location>
        <begin position="1"/>
        <end position="36"/>
    </location>
</feature>
<feature type="domain" description="Kri1-like C-terminal" evidence="7">
    <location>
        <begin position="671"/>
        <end position="755"/>
    </location>
</feature>
<feature type="region of interest" description="Disordered" evidence="6">
    <location>
        <begin position="460"/>
        <end position="484"/>
    </location>
</feature>
<dbReference type="GO" id="GO:0000447">
    <property type="term" value="P:endonucleolytic cleavage in ITS1 to separate SSU-rRNA from 5.8S rRNA and LSU-rRNA from tricistronic rRNA transcript (SSU-rRNA, 5.8S rRNA, LSU-rRNA)"/>
    <property type="evidence" value="ECO:0007669"/>
    <property type="project" value="TreeGrafter"/>
</dbReference>
<evidence type="ECO:0000259" key="7">
    <source>
        <dbReference type="Pfam" id="PF12936"/>
    </source>
</evidence>
<feature type="compositionally biased region" description="Basic and acidic residues" evidence="6">
    <location>
        <begin position="346"/>
        <end position="360"/>
    </location>
</feature>
<dbReference type="GO" id="GO:0005730">
    <property type="term" value="C:nucleolus"/>
    <property type="evidence" value="ECO:0007669"/>
    <property type="project" value="TreeGrafter"/>
</dbReference>
<sequence length="891" mass="106022">MSEPKSILKKKNKNILENSDDSDNEQQEFKFKQADKKVTQKIDKKLQRNYIERAKNRLGKKEYEKLVKKAEKQERLESGIALTPAEEEYFEDSSDDEPEDEFGVLDNKDQQKQFFQTLAKIKTKNPEIYDSKKEFFSDIQIDEDEVQEKQKKQYTYKEMVADNVKQKMEKEGESESDSDDDQRVKKQAKKLADETPYEEQQRIKREFKEKSKKIFGNMEEEEGDDDEENGGLFTVKKKSQKEIQEEDENFSNFKKSHKSEDEDVKTQKLVKKLWGKEDALDEKDKFLRDYILNQAWIDKDEYDEAKIDEQVDKEDEERDEDFEQFEHEYNFRFEEPGANQIMTYERNIEGSIRQKDNTRAEKRKKKQQEKEEKKQQMEEQIKVLKNAKKQELIDRIRKISQSGGLKESKIMADERFQQFLEKEFDQEEYDKIMSKKFGKKYDSKEDRYLEELKKYDDEMEEERENIFNEQQNKQLQQNKAQKGDKDVTDIKVNIPIAKKKNITKEEVEAMTKNAVKNEEENTSEEEYNMVCWYCDNCERGLQPGEVRFDCQECPDYVLCIQCQKTEIHNHHRLKKLSVPQNCAPPEDSQLKQIISQFKICKKCDCKLNEYTDIYTLNSNEKYTLCDECFDKEKYTNQQNFTCTKATKVDISQLMEKGDLTKVQEHFSDDVIGKLVDEYYGLDFEDIIAGGIKTRFKYKQVKPESYGLSDEHLLYSDPKILNSYVSLKKIAPYREDEGQVSSKLLKNKAKLNQIQNSTRLVKYQIRKEDKKIKILEERIKKLKKGKKNENKIAKYQQELQKIKNQKIQPLTQEFFKQLKHKQLPKKGDDENVEEEEDDDIDSADISVTDIEDEEEERRQKKKNKMQIQDLSHLETQKKNISSSRLKSYGIEN</sequence>
<feature type="compositionally biased region" description="Basic and acidic residues" evidence="6">
    <location>
        <begin position="199"/>
        <end position="209"/>
    </location>
</feature>
<feature type="compositionally biased region" description="Basic and acidic residues" evidence="6">
    <location>
        <begin position="27"/>
        <end position="36"/>
    </location>
</feature>
<dbReference type="GO" id="GO:0030686">
    <property type="term" value="C:90S preribosome"/>
    <property type="evidence" value="ECO:0007669"/>
    <property type="project" value="TreeGrafter"/>
</dbReference>
<dbReference type="SUPFAM" id="SSF57850">
    <property type="entry name" value="RING/U-box"/>
    <property type="match status" value="1"/>
</dbReference>
<evidence type="ECO:0000313" key="8">
    <source>
        <dbReference type="EMBL" id="KRX03734.1"/>
    </source>
</evidence>
<feature type="compositionally biased region" description="Basic and acidic residues" evidence="6">
    <location>
        <begin position="164"/>
        <end position="173"/>
    </location>
</feature>
<dbReference type="FunCoup" id="A0A0V0QNA9">
    <property type="interactions" value="73"/>
</dbReference>
<dbReference type="PANTHER" id="PTHR14490">
    <property type="entry name" value="ZINC FINGER, ZZ TYPE"/>
    <property type="match status" value="1"/>
</dbReference>
<evidence type="ECO:0000256" key="4">
    <source>
        <dbReference type="ARBA" id="ARBA00022833"/>
    </source>
</evidence>
<evidence type="ECO:0000256" key="6">
    <source>
        <dbReference type="SAM" id="MobiDB-lite"/>
    </source>
</evidence>
<dbReference type="OrthoDB" id="306996at2759"/>
<comment type="caution">
    <text evidence="8">The sequence shown here is derived from an EMBL/GenBank/DDBJ whole genome shotgun (WGS) entry which is preliminary data.</text>
</comment>
<dbReference type="Proteomes" id="UP000054937">
    <property type="component" value="Unassembled WGS sequence"/>
</dbReference>
<feature type="compositionally biased region" description="Acidic residues" evidence="6">
    <location>
        <begin position="829"/>
        <end position="841"/>
    </location>
</feature>
<feature type="region of interest" description="Disordered" evidence="6">
    <location>
        <begin position="343"/>
        <end position="378"/>
    </location>
</feature>
<reference evidence="8 9" key="1">
    <citation type="journal article" date="2015" name="Sci. Rep.">
        <title>Genome of the facultative scuticociliatosis pathogen Pseudocohnilembus persalinus provides insight into its virulence through horizontal gene transfer.</title>
        <authorList>
            <person name="Xiong J."/>
            <person name="Wang G."/>
            <person name="Cheng J."/>
            <person name="Tian M."/>
            <person name="Pan X."/>
            <person name="Warren A."/>
            <person name="Jiang C."/>
            <person name="Yuan D."/>
            <person name="Miao W."/>
        </authorList>
    </citation>
    <scope>NUCLEOTIDE SEQUENCE [LARGE SCALE GENOMIC DNA]</scope>
    <source>
        <strain evidence="8">36N120E</strain>
    </source>
</reference>
<dbReference type="PANTHER" id="PTHR14490:SF5">
    <property type="entry name" value="PROTEIN KRI1 HOMOLOG"/>
    <property type="match status" value="1"/>
</dbReference>
<dbReference type="InterPro" id="IPR018034">
    <property type="entry name" value="Kri1"/>
</dbReference>
<feature type="compositionally biased region" description="Acidic residues" evidence="6">
    <location>
        <begin position="85"/>
        <end position="103"/>
    </location>
</feature>
<feature type="compositionally biased region" description="Low complexity" evidence="6">
    <location>
        <begin position="467"/>
        <end position="480"/>
    </location>
</feature>
<feature type="region of interest" description="Disordered" evidence="6">
    <location>
        <begin position="817"/>
        <end position="891"/>
    </location>
</feature>
<keyword evidence="9" id="KW-1185">Reference proteome</keyword>
<dbReference type="Pfam" id="PF05178">
    <property type="entry name" value="Kri1"/>
    <property type="match status" value="1"/>
</dbReference>
<gene>
    <name evidence="8" type="ORF">PPERSA_04242</name>
</gene>
<keyword evidence="4" id="KW-0862">Zinc</keyword>
<feature type="region of interest" description="Disordered" evidence="6">
    <location>
        <begin position="78"/>
        <end position="104"/>
    </location>
</feature>
<evidence type="ECO:0000313" key="9">
    <source>
        <dbReference type="Proteomes" id="UP000054937"/>
    </source>
</evidence>
<keyword evidence="2" id="KW-0479">Metal-binding</keyword>
<evidence type="ECO:0000256" key="3">
    <source>
        <dbReference type="ARBA" id="ARBA00022771"/>
    </source>
</evidence>
<dbReference type="InterPro" id="IPR043145">
    <property type="entry name" value="Znf_ZZ_sf"/>
</dbReference>
<dbReference type="GO" id="GO:0008270">
    <property type="term" value="F:zinc ion binding"/>
    <property type="evidence" value="ECO:0007669"/>
    <property type="project" value="UniProtKB-KW"/>
</dbReference>
<evidence type="ECO:0000256" key="5">
    <source>
        <dbReference type="SAM" id="Coils"/>
    </source>
</evidence>
<evidence type="ECO:0000256" key="1">
    <source>
        <dbReference type="ARBA" id="ARBA00007473"/>
    </source>
</evidence>
<feature type="compositionally biased region" description="Basic and acidic residues" evidence="6">
    <location>
        <begin position="368"/>
        <end position="378"/>
    </location>
</feature>
<keyword evidence="5" id="KW-0175">Coiled coil</keyword>
<dbReference type="InParanoid" id="A0A0V0QNA9"/>
<feature type="region of interest" description="Disordered" evidence="6">
    <location>
        <begin position="161"/>
        <end position="261"/>
    </location>
</feature>